<comment type="caution">
    <text evidence="1">The sequence shown here is derived from an EMBL/GenBank/DDBJ whole genome shotgun (WGS) entry which is preliminary data.</text>
</comment>
<gene>
    <name evidence="1" type="ORF">F2Q70_00038665</name>
</gene>
<dbReference type="AlphaFoldDB" id="A0A8S9K8G1"/>
<name>A0A8S9K8G1_BRACR</name>
<dbReference type="EMBL" id="QGKY02000190">
    <property type="protein sequence ID" value="KAF2591280.1"/>
    <property type="molecule type" value="Genomic_DNA"/>
</dbReference>
<protein>
    <submittedName>
        <fullName evidence="1">Uncharacterized protein</fullName>
    </submittedName>
</protein>
<reference evidence="1" key="1">
    <citation type="submission" date="2019-12" db="EMBL/GenBank/DDBJ databases">
        <title>Genome sequencing and annotation of Brassica cretica.</title>
        <authorList>
            <person name="Studholme D.J."/>
            <person name="Sarris P.F."/>
        </authorList>
    </citation>
    <scope>NUCLEOTIDE SEQUENCE</scope>
    <source>
        <strain evidence="1">PFS-102/07</strain>
        <tissue evidence="1">Leaf</tissue>
    </source>
</reference>
<sequence length="95" mass="10859">MGSVDFLDKTMSYQAEFLWAQKPYLNRSSSRQATTASIELPATKVHSKKCISTTRRNFGMKPIFTEVQLNYSSLRLGFQPNHEAAFSRINHGIQF</sequence>
<evidence type="ECO:0000313" key="1">
    <source>
        <dbReference type="EMBL" id="KAF2591280.1"/>
    </source>
</evidence>
<organism evidence="1">
    <name type="scientific">Brassica cretica</name>
    <name type="common">Mustard</name>
    <dbReference type="NCBI Taxonomy" id="69181"/>
    <lineage>
        <taxon>Eukaryota</taxon>
        <taxon>Viridiplantae</taxon>
        <taxon>Streptophyta</taxon>
        <taxon>Embryophyta</taxon>
        <taxon>Tracheophyta</taxon>
        <taxon>Spermatophyta</taxon>
        <taxon>Magnoliopsida</taxon>
        <taxon>eudicotyledons</taxon>
        <taxon>Gunneridae</taxon>
        <taxon>Pentapetalae</taxon>
        <taxon>rosids</taxon>
        <taxon>malvids</taxon>
        <taxon>Brassicales</taxon>
        <taxon>Brassicaceae</taxon>
        <taxon>Brassiceae</taxon>
        <taxon>Brassica</taxon>
    </lineage>
</organism>
<accession>A0A8S9K8G1</accession>
<proteinExistence type="predicted"/>